<dbReference type="EMBL" id="GBXM01096510">
    <property type="protein sequence ID" value="JAH12067.1"/>
    <property type="molecule type" value="Transcribed_RNA"/>
</dbReference>
<proteinExistence type="predicted"/>
<sequence>MSQPYRQSKPLISSFPGKVMPLSFLYMVMPKGLFLLQILCSINSSV</sequence>
<evidence type="ECO:0000313" key="2">
    <source>
        <dbReference type="EMBL" id="JAH12067.1"/>
    </source>
</evidence>
<reference evidence="2" key="1">
    <citation type="submission" date="2014-11" db="EMBL/GenBank/DDBJ databases">
        <authorList>
            <person name="Amaro Gonzalez C."/>
        </authorList>
    </citation>
    <scope>NUCLEOTIDE SEQUENCE</scope>
</reference>
<organism evidence="2">
    <name type="scientific">Anguilla anguilla</name>
    <name type="common">European freshwater eel</name>
    <name type="synonym">Muraena anguilla</name>
    <dbReference type="NCBI Taxonomy" id="7936"/>
    <lineage>
        <taxon>Eukaryota</taxon>
        <taxon>Metazoa</taxon>
        <taxon>Chordata</taxon>
        <taxon>Craniata</taxon>
        <taxon>Vertebrata</taxon>
        <taxon>Euteleostomi</taxon>
        <taxon>Actinopterygii</taxon>
        <taxon>Neopterygii</taxon>
        <taxon>Teleostei</taxon>
        <taxon>Anguilliformes</taxon>
        <taxon>Anguillidae</taxon>
        <taxon>Anguilla</taxon>
    </lineage>
</organism>
<accession>A0A0E9Q6A9</accession>
<keyword evidence="1" id="KW-0472">Membrane</keyword>
<dbReference type="AlphaFoldDB" id="A0A0E9Q6A9"/>
<name>A0A0E9Q6A9_ANGAN</name>
<evidence type="ECO:0000256" key="1">
    <source>
        <dbReference type="SAM" id="Phobius"/>
    </source>
</evidence>
<keyword evidence="1" id="KW-1133">Transmembrane helix</keyword>
<feature type="transmembrane region" description="Helical" evidence="1">
    <location>
        <begin position="20"/>
        <end position="40"/>
    </location>
</feature>
<keyword evidence="1" id="KW-0812">Transmembrane</keyword>
<protein>
    <submittedName>
        <fullName evidence="2">Uncharacterized protein</fullName>
    </submittedName>
</protein>
<reference evidence="2" key="2">
    <citation type="journal article" date="2015" name="Fish Shellfish Immunol.">
        <title>Early steps in the European eel (Anguilla anguilla)-Vibrio vulnificus interaction in the gills: Role of the RtxA13 toxin.</title>
        <authorList>
            <person name="Callol A."/>
            <person name="Pajuelo D."/>
            <person name="Ebbesson L."/>
            <person name="Teles M."/>
            <person name="MacKenzie S."/>
            <person name="Amaro C."/>
        </authorList>
    </citation>
    <scope>NUCLEOTIDE SEQUENCE</scope>
</reference>